<feature type="compositionally biased region" description="Basic and acidic residues" evidence="1">
    <location>
        <begin position="267"/>
        <end position="284"/>
    </location>
</feature>
<dbReference type="Pfam" id="PF25462">
    <property type="entry name" value="Beta-barrel_INTS6"/>
    <property type="match status" value="1"/>
</dbReference>
<dbReference type="GO" id="GO:0034472">
    <property type="term" value="P:snRNA 3'-end processing"/>
    <property type="evidence" value="ECO:0007669"/>
    <property type="project" value="TreeGrafter"/>
</dbReference>
<evidence type="ECO:0000259" key="2">
    <source>
        <dbReference type="Pfam" id="PF25462"/>
    </source>
</evidence>
<keyword evidence="3" id="KW-1185">Reference proteome</keyword>
<reference evidence="4" key="1">
    <citation type="submission" date="2022-11" db="UniProtKB">
        <authorList>
            <consortium name="WormBaseParasite"/>
        </authorList>
    </citation>
    <scope>IDENTIFICATION</scope>
</reference>
<feature type="compositionally biased region" description="Basic residues" evidence="1">
    <location>
        <begin position="285"/>
        <end position="294"/>
    </location>
</feature>
<dbReference type="PANTHER" id="PTHR12957">
    <property type="entry name" value="DEAD/H BOX POLYPEPTIDE 26/DICE1-RELATED"/>
    <property type="match status" value="1"/>
</dbReference>
<feature type="compositionally biased region" description="Low complexity" evidence="1">
    <location>
        <begin position="311"/>
        <end position="336"/>
    </location>
</feature>
<dbReference type="WBParaSite" id="jg15914">
    <property type="protein sequence ID" value="jg15914"/>
    <property type="gene ID" value="jg15914"/>
</dbReference>
<evidence type="ECO:0000313" key="3">
    <source>
        <dbReference type="Proteomes" id="UP000887574"/>
    </source>
</evidence>
<accession>A0A915D511</accession>
<name>A0A915D511_9BILA</name>
<dbReference type="InterPro" id="IPR057413">
    <property type="entry name" value="Beta-barrel_INTS6"/>
</dbReference>
<dbReference type="Proteomes" id="UP000887574">
    <property type="component" value="Unplaced"/>
</dbReference>
<organism evidence="3 4">
    <name type="scientific">Ditylenchus dipsaci</name>
    <dbReference type="NCBI Taxonomy" id="166011"/>
    <lineage>
        <taxon>Eukaryota</taxon>
        <taxon>Metazoa</taxon>
        <taxon>Ecdysozoa</taxon>
        <taxon>Nematoda</taxon>
        <taxon>Chromadorea</taxon>
        <taxon>Rhabditida</taxon>
        <taxon>Tylenchina</taxon>
        <taxon>Tylenchomorpha</taxon>
        <taxon>Sphaerularioidea</taxon>
        <taxon>Anguinidae</taxon>
        <taxon>Anguininae</taxon>
        <taxon>Ditylenchus</taxon>
    </lineage>
</organism>
<dbReference type="InterPro" id="IPR051113">
    <property type="entry name" value="Integrator_subunit6"/>
</dbReference>
<feature type="region of interest" description="Disordered" evidence="1">
    <location>
        <begin position="258"/>
        <end position="347"/>
    </location>
</feature>
<protein>
    <recommendedName>
        <fullName evidence="2">Integrator complex subunit 6-like beta-barrel domain-containing protein</fullName>
    </recommendedName>
</protein>
<dbReference type="AlphaFoldDB" id="A0A915D511"/>
<proteinExistence type="predicted"/>
<evidence type="ECO:0000256" key="1">
    <source>
        <dbReference type="SAM" id="MobiDB-lite"/>
    </source>
</evidence>
<evidence type="ECO:0000313" key="4">
    <source>
        <dbReference type="WBParaSite" id="jg15914"/>
    </source>
</evidence>
<feature type="domain" description="Integrator complex subunit 6-like beta-barrel" evidence="2">
    <location>
        <begin position="3"/>
        <end position="80"/>
    </location>
</feature>
<dbReference type="GO" id="GO:0032039">
    <property type="term" value="C:integrator complex"/>
    <property type="evidence" value="ECO:0007669"/>
    <property type="project" value="TreeGrafter"/>
</dbReference>
<dbReference type="PANTHER" id="PTHR12957:SF2">
    <property type="entry name" value="INTEGRATOR COMPLEX SUBUNIT 6"/>
    <property type="match status" value="1"/>
</dbReference>
<sequence>MHLQDFPFDKYDLENSPFSQFILERKQPNVCWQLFVENSSTTPGIGFPFGYIKTSSNLQNLNLFLMPYNYPALLPLLLEARDPQVLRSPAFRKKFEEYLSTVPYYYFSSLKKSLKRLTNPAKQEAMIDLHPLLLPFKNATPELYKDLNICLAESHLNFFPARKNESELRSASRNQWSSCALRGMPGQKIKLQHAEDLHSQPISKIEEYTEYVRRLAAIGAAPQRGLEPQAARTHAFGNPFKLNKKSMLVDEIGEMSAENASNNSIDGNKEARQERRPDGKENRIGRRRRMKRKPGPLDPNSLNYWKKARRSASCSETGSETSSISSEISDLSSVAEADNKSIEKEESIDDDEDILLYYLNH</sequence>